<dbReference type="RefSeq" id="WP_095275367.1">
    <property type="nucleotide sequence ID" value="NZ_CP047655.1"/>
</dbReference>
<protein>
    <recommendedName>
        <fullName evidence="2">SCP domain-containing protein</fullName>
    </recommendedName>
</protein>
<dbReference type="Proteomes" id="UP000215771">
    <property type="component" value="Unassembled WGS sequence"/>
</dbReference>
<dbReference type="AlphaFoldDB" id="A0A269PF85"/>
<evidence type="ECO:0000259" key="2">
    <source>
        <dbReference type="Pfam" id="PF00188"/>
    </source>
</evidence>
<reference evidence="3 4" key="1">
    <citation type="submission" date="2017-08" db="EMBL/GenBank/DDBJ databases">
        <authorList>
            <person name="de Groot N.N."/>
        </authorList>
    </citation>
    <scope>NUCLEOTIDE SEQUENCE [LARGE SCALE GENOMIC DNA]</scope>
    <source>
        <strain evidence="3 4">NBT06-6</strain>
    </source>
</reference>
<dbReference type="InterPro" id="IPR014044">
    <property type="entry name" value="CAP_dom"/>
</dbReference>
<feature type="region of interest" description="Disordered" evidence="1">
    <location>
        <begin position="40"/>
        <end position="59"/>
    </location>
</feature>
<gene>
    <name evidence="3" type="ORF">CIG21_01580</name>
</gene>
<dbReference type="Gene3D" id="3.40.33.10">
    <property type="entry name" value="CAP"/>
    <property type="match status" value="1"/>
</dbReference>
<evidence type="ECO:0000256" key="1">
    <source>
        <dbReference type="SAM" id="MobiDB-lite"/>
    </source>
</evidence>
<comment type="caution">
    <text evidence="3">The sequence shown here is derived from an EMBL/GenBank/DDBJ whole genome shotgun (WGS) entry which is preliminary data.</text>
</comment>
<sequence>MRNIPSLQELPVSTEQLLRAVLAVLGIVSAVALTVVSAQHSDGSSHADGRGDSYVDPDFDTGQKLEEIRSDFFTAVAQLRIDDTLPPVSLDPELQRTAQAQAEGNAVTGEQPPLDAGEKTAQVSAHLPVEQASGYEFFELFTHSPEHMEVLLDDRHRDLGIGVAYGRGDVWVVVAFAG</sequence>
<feature type="compositionally biased region" description="Basic and acidic residues" evidence="1">
    <location>
        <begin position="43"/>
        <end position="53"/>
    </location>
</feature>
<organism evidence="3 4">
    <name type="scientific">Corynebacterium hadale</name>
    <dbReference type="NCBI Taxonomy" id="2026255"/>
    <lineage>
        <taxon>Bacteria</taxon>
        <taxon>Bacillati</taxon>
        <taxon>Actinomycetota</taxon>
        <taxon>Actinomycetes</taxon>
        <taxon>Mycobacteriales</taxon>
        <taxon>Corynebacteriaceae</taxon>
        <taxon>Corynebacterium</taxon>
    </lineage>
</organism>
<dbReference type="Pfam" id="PF00188">
    <property type="entry name" value="CAP"/>
    <property type="match status" value="1"/>
</dbReference>
<feature type="domain" description="SCP" evidence="2">
    <location>
        <begin position="75"/>
        <end position="174"/>
    </location>
</feature>
<dbReference type="EMBL" id="NQMQ01000002">
    <property type="protein sequence ID" value="PAJ70901.1"/>
    <property type="molecule type" value="Genomic_DNA"/>
</dbReference>
<accession>A0A269PF85</accession>
<name>A0A269PF85_9CORY</name>
<evidence type="ECO:0000313" key="3">
    <source>
        <dbReference type="EMBL" id="PAJ70901.1"/>
    </source>
</evidence>
<dbReference type="SUPFAM" id="SSF55797">
    <property type="entry name" value="PR-1-like"/>
    <property type="match status" value="1"/>
</dbReference>
<evidence type="ECO:0000313" key="4">
    <source>
        <dbReference type="Proteomes" id="UP000215771"/>
    </source>
</evidence>
<dbReference type="CDD" id="cd05379">
    <property type="entry name" value="CAP_bacterial"/>
    <property type="match status" value="1"/>
</dbReference>
<proteinExistence type="predicted"/>
<dbReference type="InterPro" id="IPR035940">
    <property type="entry name" value="CAP_sf"/>
</dbReference>